<dbReference type="PROSITE" id="PS50088">
    <property type="entry name" value="ANK_REPEAT"/>
    <property type="match status" value="1"/>
</dbReference>
<dbReference type="RefSeq" id="XP_016243706.1">
    <property type="nucleotide sequence ID" value="XM_016399144.1"/>
</dbReference>
<dbReference type="SUPFAM" id="SSF48403">
    <property type="entry name" value="Ankyrin repeat"/>
    <property type="match status" value="1"/>
</dbReference>
<keyword evidence="5" id="KW-1185">Reference proteome</keyword>
<dbReference type="PROSITE" id="PS50297">
    <property type="entry name" value="ANK_REP_REGION"/>
    <property type="match status" value="1"/>
</dbReference>
<evidence type="ECO:0000256" key="2">
    <source>
        <dbReference type="ARBA" id="ARBA00023043"/>
    </source>
</evidence>
<dbReference type="SMART" id="SM00248">
    <property type="entry name" value="ANK"/>
    <property type="match status" value="6"/>
</dbReference>
<feature type="repeat" description="ANK" evidence="3">
    <location>
        <begin position="468"/>
        <end position="500"/>
    </location>
</feature>
<dbReference type="Gene3D" id="1.25.40.20">
    <property type="entry name" value="Ankyrin repeat-containing domain"/>
    <property type="match status" value="2"/>
</dbReference>
<dbReference type="HOGENOM" id="CLU_467714_0_0_1"/>
<dbReference type="GO" id="GO:0004842">
    <property type="term" value="F:ubiquitin-protein transferase activity"/>
    <property type="evidence" value="ECO:0007669"/>
    <property type="project" value="TreeGrafter"/>
</dbReference>
<accession>A0A0D2BYU6</accession>
<gene>
    <name evidence="4" type="ORF">PV07_11683</name>
</gene>
<dbReference type="Pfam" id="PF12796">
    <property type="entry name" value="Ank_2"/>
    <property type="match status" value="2"/>
</dbReference>
<sequence>MMEPIGGAASIVTLIDVVKGAIKFLQRFREAPLKIEKSAHQVQQLVILLETLPEVQGSINDGGSIAKSCATMLEACRHDIASLKDTLASITKGRHHGRIHWALVGQAKAKELTTELAHVESSLTLVLGILQCQRLQLISEVTTNLSHDMATAKMVAQRPKLCSNCQNEYTTVGARCRKSAVNRKGTCVSQWRVCCASLATLTASAISLDRDRDYTSIWSLKLDLISKWGLQLEFSGWLPGLRVDRIMVSTRLSVPNDDPFLAACYNGDALRVRELLSRCPASVTFSDEWERTPLCHAIEGGHVDICEELLDHGARIDSTFGEYQTSALSWALKLRDLDIARLLLSKGATLEHVSAFGWSPTFYLWSETSRQVESSLFLDLLRSQGDFDWSHCGVVDVGGWSLLARCAVYGNPKDTLTLIKYGVDPFERSPGSGWTALHYVVYHGVEDAFFALFPSFQNELGIELPDSMGWTLLHLALGNGNIAIIRHLLANGADAKAETWPSYQEDIPASIQGIPASAVKIARAYGEQRFLDFFDILDDLGLLDGEGKVDEVWSDAVAIQT</sequence>
<dbReference type="GeneID" id="27350877"/>
<dbReference type="AlphaFoldDB" id="A0A0D2BYU6"/>
<reference evidence="4 5" key="1">
    <citation type="submission" date="2015-01" db="EMBL/GenBank/DDBJ databases">
        <title>The Genome Sequence of Cladophialophora immunda CBS83496.</title>
        <authorList>
            <consortium name="The Broad Institute Genomics Platform"/>
            <person name="Cuomo C."/>
            <person name="de Hoog S."/>
            <person name="Gorbushina A."/>
            <person name="Stielow B."/>
            <person name="Teixiera M."/>
            <person name="Abouelleil A."/>
            <person name="Chapman S.B."/>
            <person name="Priest M."/>
            <person name="Young S.K."/>
            <person name="Wortman J."/>
            <person name="Nusbaum C."/>
            <person name="Birren B."/>
        </authorList>
    </citation>
    <scope>NUCLEOTIDE SEQUENCE [LARGE SCALE GENOMIC DNA]</scope>
    <source>
        <strain evidence="4 5">CBS 83496</strain>
    </source>
</reference>
<protein>
    <submittedName>
        <fullName evidence="4">Uncharacterized protein</fullName>
    </submittedName>
</protein>
<keyword evidence="2 3" id="KW-0040">ANK repeat</keyword>
<evidence type="ECO:0000256" key="1">
    <source>
        <dbReference type="ARBA" id="ARBA00022737"/>
    </source>
</evidence>
<keyword evidence="1" id="KW-0677">Repeat</keyword>
<evidence type="ECO:0000313" key="5">
    <source>
        <dbReference type="Proteomes" id="UP000054466"/>
    </source>
</evidence>
<organism evidence="4 5">
    <name type="scientific">Cladophialophora immunda</name>
    <dbReference type="NCBI Taxonomy" id="569365"/>
    <lineage>
        <taxon>Eukaryota</taxon>
        <taxon>Fungi</taxon>
        <taxon>Dikarya</taxon>
        <taxon>Ascomycota</taxon>
        <taxon>Pezizomycotina</taxon>
        <taxon>Eurotiomycetes</taxon>
        <taxon>Chaetothyriomycetidae</taxon>
        <taxon>Chaetothyriales</taxon>
        <taxon>Herpotrichiellaceae</taxon>
        <taxon>Cladophialophora</taxon>
    </lineage>
</organism>
<dbReference type="InterPro" id="IPR036770">
    <property type="entry name" value="Ankyrin_rpt-contain_sf"/>
</dbReference>
<evidence type="ECO:0000313" key="4">
    <source>
        <dbReference type="EMBL" id="KIW23490.1"/>
    </source>
</evidence>
<dbReference type="GO" id="GO:0085020">
    <property type="term" value="P:protein K6-linked ubiquitination"/>
    <property type="evidence" value="ECO:0007669"/>
    <property type="project" value="TreeGrafter"/>
</dbReference>
<dbReference type="OrthoDB" id="366390at2759"/>
<dbReference type="STRING" id="569365.A0A0D2BYU6"/>
<dbReference type="Proteomes" id="UP000054466">
    <property type="component" value="Unassembled WGS sequence"/>
</dbReference>
<dbReference type="PANTHER" id="PTHR24171">
    <property type="entry name" value="ANKYRIN REPEAT DOMAIN-CONTAINING PROTEIN 39-RELATED"/>
    <property type="match status" value="1"/>
</dbReference>
<proteinExistence type="predicted"/>
<dbReference type="PANTHER" id="PTHR24171:SF8">
    <property type="entry name" value="BRCA1-ASSOCIATED RING DOMAIN PROTEIN 1"/>
    <property type="match status" value="1"/>
</dbReference>
<dbReference type="InterPro" id="IPR002110">
    <property type="entry name" value="Ankyrin_rpt"/>
</dbReference>
<dbReference type="EMBL" id="KN847046">
    <property type="protein sequence ID" value="KIW23490.1"/>
    <property type="molecule type" value="Genomic_DNA"/>
</dbReference>
<evidence type="ECO:0000256" key="3">
    <source>
        <dbReference type="PROSITE-ProRule" id="PRU00023"/>
    </source>
</evidence>
<dbReference type="VEuPathDB" id="FungiDB:PV07_11683"/>
<name>A0A0D2BYU6_9EURO</name>